<dbReference type="Gene3D" id="3.30.360.10">
    <property type="entry name" value="Dihydrodipicolinate Reductase, domain 2"/>
    <property type="match status" value="1"/>
</dbReference>
<evidence type="ECO:0000259" key="1">
    <source>
        <dbReference type="Pfam" id="PF01408"/>
    </source>
</evidence>
<dbReference type="InterPro" id="IPR000683">
    <property type="entry name" value="Gfo/Idh/MocA-like_OxRdtase_N"/>
</dbReference>
<evidence type="ECO:0000313" key="3">
    <source>
        <dbReference type="EMBL" id="QCI67006.1"/>
    </source>
</evidence>
<dbReference type="PANTHER" id="PTHR43377:SF1">
    <property type="entry name" value="BILIVERDIN REDUCTASE A"/>
    <property type="match status" value="1"/>
</dbReference>
<dbReference type="SUPFAM" id="SSF55347">
    <property type="entry name" value="Glyceraldehyde-3-phosphate dehydrogenase-like, C-terminal domain"/>
    <property type="match status" value="1"/>
</dbReference>
<reference evidence="3 4" key="1">
    <citation type="submission" date="2019-04" db="EMBL/GenBank/DDBJ databases">
        <title>Phreatobacter aquaticus sp. nov.</title>
        <authorList>
            <person name="Choi A."/>
        </authorList>
    </citation>
    <scope>NUCLEOTIDE SEQUENCE [LARGE SCALE GENOMIC DNA]</scope>
    <source>
        <strain evidence="3 4">KCTC 52518</strain>
    </source>
</reference>
<name>A0A4D7BC97_9HYPH</name>
<dbReference type="AlphaFoldDB" id="A0A4D7BC97"/>
<dbReference type="Pfam" id="PF01408">
    <property type="entry name" value="GFO_IDH_MocA"/>
    <property type="match status" value="1"/>
</dbReference>
<sequence length="341" mass="36360">MAEITKIGLAGFGAWGQMHARAIAAIDDARLTAVFCHGESSERAAAEALPDVPRFRSYDAMLAAGGFDAVTVAVPNDRHAGFAMAALEAGAHVILEKPLGVTLAECDQVLAASAAAGRHVAVNHELRVSHQWGKVREIIAAGEIGQVRHQHFSLFRKPFRLGSGGWRHDRQRVGSWILEELVHFVDLVLWYGAENGQPVSLQAFASSAGGLADTVSVMLRWADGSTALVTQCLAGFEHHTLLEIAGDAGAVRTWWAGVSDRTATPGFALAVCRRGAEAAEPVAIPRSGEIFELEENIRRALDGFRTGQLVMPLAAARAAVAICLTIERSIETDAAVVLHTI</sequence>
<dbReference type="GO" id="GO:0000166">
    <property type="term" value="F:nucleotide binding"/>
    <property type="evidence" value="ECO:0007669"/>
    <property type="project" value="InterPro"/>
</dbReference>
<gene>
    <name evidence="3" type="ORF">E8M01_23820</name>
</gene>
<dbReference type="OrthoDB" id="9787292at2"/>
<dbReference type="InterPro" id="IPR051450">
    <property type="entry name" value="Gfo/Idh/MocA_Oxidoreductases"/>
</dbReference>
<dbReference type="SUPFAM" id="SSF51735">
    <property type="entry name" value="NAD(P)-binding Rossmann-fold domains"/>
    <property type="match status" value="1"/>
</dbReference>
<evidence type="ECO:0000259" key="2">
    <source>
        <dbReference type="Pfam" id="PF22725"/>
    </source>
</evidence>
<feature type="domain" description="Gfo/Idh/MocA-like oxidoreductase N-terminal" evidence="1">
    <location>
        <begin position="6"/>
        <end position="124"/>
    </location>
</feature>
<proteinExistence type="predicted"/>
<dbReference type="Gene3D" id="3.40.50.720">
    <property type="entry name" value="NAD(P)-binding Rossmann-like Domain"/>
    <property type="match status" value="1"/>
</dbReference>
<keyword evidence="4" id="KW-1185">Reference proteome</keyword>
<dbReference type="InterPro" id="IPR055170">
    <property type="entry name" value="GFO_IDH_MocA-like_dom"/>
</dbReference>
<evidence type="ECO:0000313" key="4">
    <source>
        <dbReference type="Proteomes" id="UP000298781"/>
    </source>
</evidence>
<dbReference type="PANTHER" id="PTHR43377">
    <property type="entry name" value="BILIVERDIN REDUCTASE A"/>
    <property type="match status" value="1"/>
</dbReference>
<dbReference type="Proteomes" id="UP000298781">
    <property type="component" value="Chromosome"/>
</dbReference>
<dbReference type="EMBL" id="CP039690">
    <property type="protein sequence ID" value="QCI67006.1"/>
    <property type="molecule type" value="Genomic_DNA"/>
</dbReference>
<dbReference type="RefSeq" id="WP_136962444.1">
    <property type="nucleotide sequence ID" value="NZ_CP039690.1"/>
</dbReference>
<dbReference type="Pfam" id="PF22725">
    <property type="entry name" value="GFO_IDH_MocA_C3"/>
    <property type="match status" value="1"/>
</dbReference>
<protein>
    <submittedName>
        <fullName evidence="3">Gfo/Idh/MocA family oxidoreductase</fullName>
    </submittedName>
</protein>
<dbReference type="InterPro" id="IPR036291">
    <property type="entry name" value="NAD(P)-bd_dom_sf"/>
</dbReference>
<organism evidence="3 4">
    <name type="scientific">Phreatobacter stygius</name>
    <dbReference type="NCBI Taxonomy" id="1940610"/>
    <lineage>
        <taxon>Bacteria</taxon>
        <taxon>Pseudomonadati</taxon>
        <taxon>Pseudomonadota</taxon>
        <taxon>Alphaproteobacteria</taxon>
        <taxon>Hyphomicrobiales</taxon>
        <taxon>Phreatobacteraceae</taxon>
        <taxon>Phreatobacter</taxon>
    </lineage>
</organism>
<dbReference type="KEGG" id="pstg:E8M01_23820"/>
<feature type="domain" description="GFO/IDH/MocA-like oxidoreductase" evidence="2">
    <location>
        <begin position="134"/>
        <end position="251"/>
    </location>
</feature>
<accession>A0A4D7BC97</accession>